<dbReference type="PANTHER" id="PTHR12746">
    <property type="entry name" value="NONSENSE-MEDIATED MRNA DECAY PROTEIN 3"/>
    <property type="match status" value="1"/>
</dbReference>
<dbReference type="STRING" id="419665.Maeo_1502"/>
<accession>A6UX56</accession>
<proteinExistence type="predicted"/>
<reference evidence="2" key="1">
    <citation type="submission" date="2007-06" db="EMBL/GenBank/DDBJ databases">
        <title>Complete sequence of Methanococcus aeolicus Nankai-3.</title>
        <authorList>
            <consortium name="US DOE Joint Genome Institute"/>
            <person name="Copeland A."/>
            <person name="Lucas S."/>
            <person name="Lapidus A."/>
            <person name="Barry K."/>
            <person name="Glavina del Rio T."/>
            <person name="Dalin E."/>
            <person name="Tice H."/>
            <person name="Pitluck S."/>
            <person name="Chain P."/>
            <person name="Malfatti S."/>
            <person name="Shin M."/>
            <person name="Vergez L."/>
            <person name="Schmutz J."/>
            <person name="Larimer F."/>
            <person name="Land M."/>
            <person name="Hauser L."/>
            <person name="Kyrpides N."/>
            <person name="Lykidis A."/>
            <person name="Sieprawska-Lupa M."/>
            <person name="Whitman W.B."/>
            <person name="Richardson P."/>
        </authorList>
    </citation>
    <scope>NUCLEOTIDE SEQUENCE [LARGE SCALE GENOMIC DNA]</scope>
    <source>
        <strain evidence="2">Nankai-3</strain>
    </source>
</reference>
<dbReference type="RefSeq" id="WP_011974210.1">
    <property type="nucleotide sequence ID" value="NC_009635.1"/>
</dbReference>
<keyword evidence="3" id="KW-1185">Reference proteome</keyword>
<dbReference type="InterPro" id="IPR007064">
    <property type="entry name" value="Nmd3_N"/>
</dbReference>
<sequence length="379" mass="43866">MKGFCYRCGYEGELLDGLCNKCYSQLNPLFNITDEVRIEACHMCGSYKRKNWQDPQEKELDDILTEMAYYAVKDNIKVNNKNIDMEIIPLEPQQLPGGKKSRVVVPTKIIAEGKLLDEKENRIEEKEIVVHILMVQCPRCSRYMSNYYEAILQVRAMNRYLTEEEREELDNFIRDEVDKRMKKDRMAFISKFIPQKEGLDYQIGSMGGARYLASIVKSKYGGKTYETAKLVGVEKDTGKDMYRITVVVRIPEYTVGDIIKYNKGSKTGSKINNNNDIICKVVSMNENKLYLESLLRRDKISLVWSDAEKNTSLLKEGKECQTATVISVSPTTIMAMDNENYEIYEYDNIFNNKNNINEGDILKIFKDENINHIVNKIDK</sequence>
<gene>
    <name evidence="2" type="ordered locus">Maeo_1502</name>
</gene>
<dbReference type="InterPro" id="IPR039768">
    <property type="entry name" value="Nmd3"/>
</dbReference>
<evidence type="ECO:0000313" key="2">
    <source>
        <dbReference type="EMBL" id="ABR57078.1"/>
    </source>
</evidence>
<dbReference type="OrthoDB" id="15051at2157"/>
<dbReference type="eggNOG" id="arCOG04149">
    <property type="taxonomic scope" value="Archaea"/>
</dbReference>
<protein>
    <submittedName>
        <fullName evidence="2">NMD3</fullName>
    </submittedName>
</protein>
<dbReference type="AlphaFoldDB" id="A6UX56"/>
<dbReference type="GeneID" id="5327012"/>
<evidence type="ECO:0000313" key="3">
    <source>
        <dbReference type="Proteomes" id="UP000001106"/>
    </source>
</evidence>
<dbReference type="PANTHER" id="PTHR12746:SF2">
    <property type="entry name" value="60S RIBOSOMAL EXPORT PROTEIN NMD3"/>
    <property type="match status" value="1"/>
</dbReference>
<feature type="domain" description="Nmd3 N-terminal" evidence="1">
    <location>
        <begin position="5"/>
        <end position="250"/>
    </location>
</feature>
<dbReference type="GO" id="GO:0043023">
    <property type="term" value="F:ribosomal large subunit binding"/>
    <property type="evidence" value="ECO:0007669"/>
    <property type="project" value="InterPro"/>
</dbReference>
<dbReference type="HOGENOM" id="CLU_065087_0_0_2"/>
<dbReference type="EMBL" id="CP000743">
    <property type="protein sequence ID" value="ABR57078.1"/>
    <property type="molecule type" value="Genomic_DNA"/>
</dbReference>
<organism evidence="2 3">
    <name type="scientific">Methanococcus aeolicus (strain ATCC BAA-1280 / DSM 17508 / OCM 812 / Nankai-3)</name>
    <dbReference type="NCBI Taxonomy" id="419665"/>
    <lineage>
        <taxon>Archaea</taxon>
        <taxon>Methanobacteriati</taxon>
        <taxon>Methanobacteriota</taxon>
        <taxon>Methanomada group</taxon>
        <taxon>Methanococci</taxon>
        <taxon>Methanococcales</taxon>
        <taxon>Methanococcaceae</taxon>
        <taxon>Methanococcus</taxon>
    </lineage>
</organism>
<name>A6UX56_META3</name>
<dbReference type="Pfam" id="PF04981">
    <property type="entry name" value="NMD3"/>
    <property type="match status" value="1"/>
</dbReference>
<dbReference type="Proteomes" id="UP000001106">
    <property type="component" value="Chromosome"/>
</dbReference>
<dbReference type="KEGG" id="mae:Maeo_1502"/>
<dbReference type="GO" id="GO:0005737">
    <property type="term" value="C:cytoplasm"/>
    <property type="evidence" value="ECO:0007669"/>
    <property type="project" value="TreeGrafter"/>
</dbReference>
<evidence type="ECO:0000259" key="1">
    <source>
        <dbReference type="Pfam" id="PF04981"/>
    </source>
</evidence>